<dbReference type="OrthoDB" id="513373at2759"/>
<comment type="caution">
    <text evidence="1">The sequence shown here is derived from an EMBL/GenBank/DDBJ whole genome shotgun (WGS) entry which is preliminary data.</text>
</comment>
<keyword evidence="2" id="KW-1185">Reference proteome</keyword>
<protein>
    <submittedName>
        <fullName evidence="1">Major antigen</fullName>
    </submittedName>
</protein>
<gene>
    <name evidence="1" type="ORF">C2E20_5399</name>
</gene>
<dbReference type="EMBL" id="LHPF02000015">
    <property type="protein sequence ID" value="PSC71375.1"/>
    <property type="molecule type" value="Genomic_DNA"/>
</dbReference>
<proteinExistence type="predicted"/>
<accession>A0A2P6VBA7</accession>
<name>A0A2P6VBA7_9CHLO</name>
<evidence type="ECO:0000313" key="1">
    <source>
        <dbReference type="EMBL" id="PSC71375.1"/>
    </source>
</evidence>
<reference evidence="1 2" key="1">
    <citation type="journal article" date="2018" name="Plant J.">
        <title>Genome sequences of Chlorella sorokiniana UTEX 1602 and Micractinium conductrix SAG 241.80: implications to maltose excretion by a green alga.</title>
        <authorList>
            <person name="Arriola M.B."/>
            <person name="Velmurugan N."/>
            <person name="Zhang Y."/>
            <person name="Plunkett M.H."/>
            <person name="Hondzo H."/>
            <person name="Barney B.M."/>
        </authorList>
    </citation>
    <scope>NUCLEOTIDE SEQUENCE [LARGE SCALE GENOMIC DNA]</scope>
    <source>
        <strain evidence="1 2">SAG 241.80</strain>
    </source>
</reference>
<dbReference type="AlphaFoldDB" id="A0A2P6VBA7"/>
<evidence type="ECO:0000313" key="2">
    <source>
        <dbReference type="Proteomes" id="UP000239649"/>
    </source>
</evidence>
<dbReference type="Proteomes" id="UP000239649">
    <property type="component" value="Unassembled WGS sequence"/>
</dbReference>
<sequence length="213" mass="22072">MLPPQSGPQASHDILQEWVANHRMFVATLEELAGQLAALQPPSKERAAASQQQPSALLQRLLDRAPSEQLAAYASGTLPAKDHLQRSLPEALDANLRLLGVLAAEMRRFVGQVEAAADAAAAAALAGGVDDGSGSSSSAERGAETALLMAGALVGVSRETELVERATAAFTLTTPPEEVSAAAMVLALRPFVDDTLLSAALADKGMQAQQRGT</sequence>
<organism evidence="1 2">
    <name type="scientific">Micractinium conductrix</name>
    <dbReference type="NCBI Taxonomy" id="554055"/>
    <lineage>
        <taxon>Eukaryota</taxon>
        <taxon>Viridiplantae</taxon>
        <taxon>Chlorophyta</taxon>
        <taxon>core chlorophytes</taxon>
        <taxon>Trebouxiophyceae</taxon>
        <taxon>Chlorellales</taxon>
        <taxon>Chlorellaceae</taxon>
        <taxon>Chlorella clade</taxon>
        <taxon>Micractinium</taxon>
    </lineage>
</organism>